<gene>
    <name evidence="2" type="ORF">G3I66_09480</name>
</gene>
<organism evidence="2 3">
    <name type="scientific">Streptomyces rubrogriseus</name>
    <dbReference type="NCBI Taxonomy" id="194673"/>
    <lineage>
        <taxon>Bacteria</taxon>
        <taxon>Bacillati</taxon>
        <taxon>Actinomycetota</taxon>
        <taxon>Actinomycetes</taxon>
        <taxon>Kitasatosporales</taxon>
        <taxon>Streptomycetaceae</taxon>
        <taxon>Streptomyces</taxon>
        <taxon>Streptomyces violaceoruber group</taxon>
    </lineage>
</organism>
<name>A0A6G3T9P5_9ACTN</name>
<feature type="region of interest" description="Disordered" evidence="1">
    <location>
        <begin position="37"/>
        <end position="58"/>
    </location>
</feature>
<evidence type="ECO:0000256" key="1">
    <source>
        <dbReference type="SAM" id="MobiDB-lite"/>
    </source>
</evidence>
<accession>A0A6G3T9P5</accession>
<dbReference type="Proteomes" id="UP000475666">
    <property type="component" value="Unassembled WGS sequence"/>
</dbReference>
<sequence>GWHVAELDDAGGPVRLAAAPADLARILHALGAAGAATDTEAAGLPRLPSEGGPRSCLF</sequence>
<comment type="caution">
    <text evidence="2">The sequence shown here is derived from an EMBL/GenBank/DDBJ whole genome shotgun (WGS) entry which is preliminary data.</text>
</comment>
<proteinExistence type="predicted"/>
<evidence type="ECO:0000313" key="2">
    <source>
        <dbReference type="EMBL" id="NEC33410.1"/>
    </source>
</evidence>
<dbReference type="AlphaFoldDB" id="A0A6G3T9P5"/>
<reference evidence="2 3" key="1">
    <citation type="submission" date="2020-01" db="EMBL/GenBank/DDBJ databases">
        <title>Insect and environment-associated Actinomycetes.</title>
        <authorList>
            <person name="Currrie C."/>
            <person name="Chevrette M."/>
            <person name="Carlson C."/>
            <person name="Stubbendieck R."/>
            <person name="Wendt-Pienkowski E."/>
        </authorList>
    </citation>
    <scope>NUCLEOTIDE SEQUENCE [LARGE SCALE GENOMIC DNA]</scope>
    <source>
        <strain evidence="2 3">SID7739</strain>
    </source>
</reference>
<protein>
    <submittedName>
        <fullName evidence="2">PH domain-containing protein</fullName>
    </submittedName>
</protein>
<feature type="non-terminal residue" evidence="2">
    <location>
        <position position="1"/>
    </location>
</feature>
<evidence type="ECO:0000313" key="3">
    <source>
        <dbReference type="Proteomes" id="UP000475666"/>
    </source>
</evidence>
<dbReference type="EMBL" id="JAAGMQ010000268">
    <property type="protein sequence ID" value="NEC33410.1"/>
    <property type="molecule type" value="Genomic_DNA"/>
</dbReference>